<accession>A0A0C2WH39</accession>
<dbReference type="AlphaFoldDB" id="A0A0C2WH39"/>
<sequence length="445" mass="49647">MSCPVALIFVDNSGGPLCMERIMDLYARKKVLMQEVRRVSESALEEAAYENIGEEELPIAPRLELRQPTAAELALQVIRVQFCSRLGPILGEYKRARREYGLLEDCNFDFFYALPLEVVVNPVNPVRVHGNPKPLVDANLYGNIINVVDEAGATETTAVNGGQWETTEEGLQQHYHQLQLQSQQQQAVLLEHPELYYADLARMDDELYRGRYLTPQDFQLCIPLRRLASLSSTQSSGRKRQRREPKHPKRAPALSDDDELDIIGPSSCFVTRTIASTPAPIKAGPSGHILADGGERLLLTMFLHQRLPTPHITPNDNDSNIPPFFTTSAISPPPPQEAALVPLMSVDTHMQSHQPGMEVVDPSRSCRNVAGFQKVVNKQAQHLESPQEVMVVVVERRRRYQTSTSTNGYWLNSDVDRCKIRPSLLDGASKRRAKASKAGTGALGR</sequence>
<reference evidence="2 3" key="1">
    <citation type="submission" date="2014-04" db="EMBL/GenBank/DDBJ databases">
        <title>Evolutionary Origins and Diversification of the Mycorrhizal Mutualists.</title>
        <authorList>
            <consortium name="DOE Joint Genome Institute"/>
            <consortium name="Mycorrhizal Genomics Consortium"/>
            <person name="Kohler A."/>
            <person name="Kuo A."/>
            <person name="Nagy L.G."/>
            <person name="Floudas D."/>
            <person name="Copeland A."/>
            <person name="Barry K.W."/>
            <person name="Cichocki N."/>
            <person name="Veneault-Fourrey C."/>
            <person name="LaButti K."/>
            <person name="Lindquist E.A."/>
            <person name="Lipzen A."/>
            <person name="Lundell T."/>
            <person name="Morin E."/>
            <person name="Murat C."/>
            <person name="Riley R."/>
            <person name="Ohm R."/>
            <person name="Sun H."/>
            <person name="Tunlid A."/>
            <person name="Henrissat B."/>
            <person name="Grigoriev I.V."/>
            <person name="Hibbett D.S."/>
            <person name="Martin F."/>
        </authorList>
    </citation>
    <scope>NUCLEOTIDE SEQUENCE [LARGE SCALE GENOMIC DNA]</scope>
    <source>
        <strain evidence="2 3">Koide BX008</strain>
    </source>
</reference>
<dbReference type="EMBL" id="KN818458">
    <property type="protein sequence ID" value="KIL55956.1"/>
    <property type="molecule type" value="Genomic_DNA"/>
</dbReference>
<gene>
    <name evidence="2" type="ORF">M378DRAFT_28455</name>
</gene>
<dbReference type="InParanoid" id="A0A0C2WH39"/>
<proteinExistence type="predicted"/>
<organism evidence="2 3">
    <name type="scientific">Amanita muscaria (strain Koide BX008)</name>
    <dbReference type="NCBI Taxonomy" id="946122"/>
    <lineage>
        <taxon>Eukaryota</taxon>
        <taxon>Fungi</taxon>
        <taxon>Dikarya</taxon>
        <taxon>Basidiomycota</taxon>
        <taxon>Agaricomycotina</taxon>
        <taxon>Agaricomycetes</taxon>
        <taxon>Agaricomycetidae</taxon>
        <taxon>Agaricales</taxon>
        <taxon>Pluteineae</taxon>
        <taxon>Amanitaceae</taxon>
        <taxon>Amanita</taxon>
    </lineage>
</organism>
<evidence type="ECO:0000313" key="2">
    <source>
        <dbReference type="EMBL" id="KIL55956.1"/>
    </source>
</evidence>
<feature type="compositionally biased region" description="Basic residues" evidence="1">
    <location>
        <begin position="237"/>
        <end position="250"/>
    </location>
</feature>
<dbReference type="STRING" id="946122.A0A0C2WH39"/>
<name>A0A0C2WH39_AMAMK</name>
<dbReference type="Proteomes" id="UP000054549">
    <property type="component" value="Unassembled WGS sequence"/>
</dbReference>
<keyword evidence="3" id="KW-1185">Reference proteome</keyword>
<protein>
    <submittedName>
        <fullName evidence="2">Uncharacterized protein</fullName>
    </submittedName>
</protein>
<evidence type="ECO:0000313" key="3">
    <source>
        <dbReference type="Proteomes" id="UP000054549"/>
    </source>
</evidence>
<feature type="region of interest" description="Disordered" evidence="1">
    <location>
        <begin position="232"/>
        <end position="259"/>
    </location>
</feature>
<dbReference type="HOGENOM" id="CLU_615332_0_0_1"/>
<evidence type="ECO:0000256" key="1">
    <source>
        <dbReference type="SAM" id="MobiDB-lite"/>
    </source>
</evidence>